<dbReference type="InterPro" id="IPR036719">
    <property type="entry name" value="Neuro-gated_channel_TM_sf"/>
</dbReference>
<dbReference type="Pfam" id="PF02932">
    <property type="entry name" value="Neur_chan_memb"/>
    <property type="match status" value="1"/>
</dbReference>
<dbReference type="InterPro" id="IPR038050">
    <property type="entry name" value="Neuro_actylchol_rec"/>
</dbReference>
<dbReference type="Gene3D" id="1.20.58.390">
    <property type="entry name" value="Neurotransmitter-gated ion-channel transmembrane domain"/>
    <property type="match status" value="1"/>
</dbReference>
<evidence type="ECO:0000256" key="6">
    <source>
        <dbReference type="SAM" id="SignalP"/>
    </source>
</evidence>
<dbReference type="PRINTS" id="PR00252">
    <property type="entry name" value="NRIONCHANNEL"/>
</dbReference>
<keyword evidence="4 5" id="KW-0472">Membrane</keyword>
<dbReference type="AlphaFoldDB" id="A0AAE0VM39"/>
<evidence type="ECO:0000256" key="5">
    <source>
        <dbReference type="SAM" id="Phobius"/>
    </source>
</evidence>
<proteinExistence type="predicted"/>
<keyword evidence="10" id="KW-1185">Reference proteome</keyword>
<keyword evidence="3 5" id="KW-1133">Transmembrane helix</keyword>
<feature type="transmembrane region" description="Helical" evidence="5">
    <location>
        <begin position="426"/>
        <end position="448"/>
    </location>
</feature>
<dbReference type="GO" id="GO:0005230">
    <property type="term" value="F:extracellular ligand-gated monoatomic ion channel activity"/>
    <property type="evidence" value="ECO:0007669"/>
    <property type="project" value="InterPro"/>
</dbReference>
<evidence type="ECO:0000256" key="1">
    <source>
        <dbReference type="ARBA" id="ARBA00004141"/>
    </source>
</evidence>
<keyword evidence="6" id="KW-0732">Signal</keyword>
<evidence type="ECO:0000256" key="3">
    <source>
        <dbReference type="ARBA" id="ARBA00022989"/>
    </source>
</evidence>
<reference evidence="9" key="3">
    <citation type="submission" date="2023-05" db="EMBL/GenBank/DDBJ databases">
        <authorList>
            <person name="Smith C.H."/>
        </authorList>
    </citation>
    <scope>NUCLEOTIDE SEQUENCE</scope>
    <source>
        <strain evidence="9">CHS0354</strain>
        <tissue evidence="9">Mantle</tissue>
    </source>
</reference>
<feature type="transmembrane region" description="Helical" evidence="5">
    <location>
        <begin position="296"/>
        <end position="320"/>
    </location>
</feature>
<organism evidence="9 10">
    <name type="scientific">Potamilus streckersoni</name>
    <dbReference type="NCBI Taxonomy" id="2493646"/>
    <lineage>
        <taxon>Eukaryota</taxon>
        <taxon>Metazoa</taxon>
        <taxon>Spiralia</taxon>
        <taxon>Lophotrochozoa</taxon>
        <taxon>Mollusca</taxon>
        <taxon>Bivalvia</taxon>
        <taxon>Autobranchia</taxon>
        <taxon>Heteroconchia</taxon>
        <taxon>Palaeoheterodonta</taxon>
        <taxon>Unionida</taxon>
        <taxon>Unionoidea</taxon>
        <taxon>Unionidae</taxon>
        <taxon>Ambleminae</taxon>
        <taxon>Lampsilini</taxon>
        <taxon>Potamilus</taxon>
    </lineage>
</organism>
<dbReference type="SUPFAM" id="SSF90112">
    <property type="entry name" value="Neurotransmitter-gated ion-channel transmembrane pore"/>
    <property type="match status" value="1"/>
</dbReference>
<dbReference type="CDD" id="cd18989">
    <property type="entry name" value="LGIC_ECD_cation"/>
    <property type="match status" value="1"/>
</dbReference>
<reference evidence="9" key="1">
    <citation type="journal article" date="2021" name="Genome Biol. Evol.">
        <title>A High-Quality Reference Genome for a Parasitic Bivalve with Doubly Uniparental Inheritance (Bivalvia: Unionida).</title>
        <authorList>
            <person name="Smith C.H."/>
        </authorList>
    </citation>
    <scope>NUCLEOTIDE SEQUENCE</scope>
    <source>
        <strain evidence="9">CHS0354</strain>
    </source>
</reference>
<keyword evidence="2 5" id="KW-0812">Transmembrane</keyword>
<feature type="transmembrane region" description="Helical" evidence="5">
    <location>
        <begin position="232"/>
        <end position="253"/>
    </location>
</feature>
<dbReference type="CDD" id="cd19051">
    <property type="entry name" value="LGIC_TM_cation"/>
    <property type="match status" value="1"/>
</dbReference>
<evidence type="ECO:0000259" key="8">
    <source>
        <dbReference type="Pfam" id="PF02932"/>
    </source>
</evidence>
<dbReference type="PANTHER" id="PTHR18945">
    <property type="entry name" value="NEUROTRANSMITTER GATED ION CHANNEL"/>
    <property type="match status" value="1"/>
</dbReference>
<gene>
    <name evidence="9" type="ORF">CHS0354_001692</name>
</gene>
<dbReference type="Gene3D" id="2.70.170.10">
    <property type="entry name" value="Neurotransmitter-gated ion-channel ligand-binding domain"/>
    <property type="match status" value="1"/>
</dbReference>
<name>A0AAE0VM39_9BIVA</name>
<dbReference type="GO" id="GO:0016020">
    <property type="term" value="C:membrane"/>
    <property type="evidence" value="ECO:0007669"/>
    <property type="project" value="UniProtKB-SubCell"/>
</dbReference>
<feature type="domain" description="Neurotransmitter-gated ion-channel ligand-binding" evidence="7">
    <location>
        <begin position="29"/>
        <end position="231"/>
    </location>
</feature>
<feature type="transmembrane region" description="Helical" evidence="5">
    <location>
        <begin position="265"/>
        <end position="284"/>
    </location>
</feature>
<protein>
    <submittedName>
        <fullName evidence="9">Uncharacterized protein</fullName>
    </submittedName>
</protein>
<feature type="domain" description="Neurotransmitter-gated ion-channel transmembrane" evidence="8">
    <location>
        <begin position="238"/>
        <end position="443"/>
    </location>
</feature>
<dbReference type="InterPro" id="IPR036734">
    <property type="entry name" value="Neur_chan_lig-bd_sf"/>
</dbReference>
<feature type="signal peptide" evidence="6">
    <location>
        <begin position="1"/>
        <end position="20"/>
    </location>
</feature>
<dbReference type="EMBL" id="JAEAOA010000163">
    <property type="protein sequence ID" value="KAK3582646.1"/>
    <property type="molecule type" value="Genomic_DNA"/>
</dbReference>
<comment type="subcellular location">
    <subcellularLocation>
        <location evidence="1">Membrane</location>
        <topology evidence="1">Multi-pass membrane protein</topology>
    </subcellularLocation>
</comment>
<feature type="chain" id="PRO_5042297998" evidence="6">
    <location>
        <begin position="21"/>
        <end position="450"/>
    </location>
</feature>
<evidence type="ECO:0000313" key="9">
    <source>
        <dbReference type="EMBL" id="KAK3582646.1"/>
    </source>
</evidence>
<dbReference type="Pfam" id="PF02931">
    <property type="entry name" value="Neur_chan_LBD"/>
    <property type="match status" value="1"/>
</dbReference>
<evidence type="ECO:0000313" key="10">
    <source>
        <dbReference type="Proteomes" id="UP001195483"/>
    </source>
</evidence>
<evidence type="ECO:0000256" key="2">
    <source>
        <dbReference type="ARBA" id="ARBA00022692"/>
    </source>
</evidence>
<evidence type="ECO:0000256" key="4">
    <source>
        <dbReference type="ARBA" id="ARBA00023136"/>
    </source>
</evidence>
<dbReference type="Proteomes" id="UP001195483">
    <property type="component" value="Unassembled WGS sequence"/>
</dbReference>
<dbReference type="FunFam" id="2.70.170.10:FF:000028">
    <property type="entry name" value="AcetylCholine Receptor"/>
    <property type="match status" value="1"/>
</dbReference>
<dbReference type="InterPro" id="IPR006201">
    <property type="entry name" value="Neur_channel"/>
</dbReference>
<evidence type="ECO:0000259" key="7">
    <source>
        <dbReference type="Pfam" id="PF02931"/>
    </source>
</evidence>
<dbReference type="SUPFAM" id="SSF63712">
    <property type="entry name" value="Nicotinic receptor ligand binding domain-like"/>
    <property type="match status" value="1"/>
</dbReference>
<reference evidence="9" key="2">
    <citation type="journal article" date="2021" name="Genome Biol. Evol.">
        <title>Developing a high-quality reference genome for a parasitic bivalve with doubly uniparental inheritance (Bivalvia: Unionida).</title>
        <authorList>
            <person name="Smith C.H."/>
        </authorList>
    </citation>
    <scope>NUCLEOTIDE SEQUENCE</scope>
    <source>
        <strain evidence="9">CHS0354</strain>
        <tissue evidence="9">Mantle</tissue>
    </source>
</reference>
<dbReference type="GO" id="GO:0004888">
    <property type="term" value="F:transmembrane signaling receptor activity"/>
    <property type="evidence" value="ECO:0007669"/>
    <property type="project" value="InterPro"/>
</dbReference>
<comment type="caution">
    <text evidence="9">The sequence shown here is derived from an EMBL/GenBank/DDBJ whole genome shotgun (WGS) entry which is preliminary data.</text>
</comment>
<dbReference type="InterPro" id="IPR006029">
    <property type="entry name" value="Neurotrans-gated_channel_TM"/>
</dbReference>
<dbReference type="InterPro" id="IPR006202">
    <property type="entry name" value="Neur_chan_lig-bd"/>
</dbReference>
<accession>A0AAE0VM39</accession>
<sequence length="450" mass="50491">MSLSAVYFSYLVFATSLVAGQQPYSTKLETELRDYLFTDYDALQRPNQTVGTKVTLNLLTVNSLDIKEQQLSISGYFYMLWSDSRLVWASNTTYGNIRFLFSNENYMWRPAIIVENSVSDMSVISDENTLMRINSDGSAVWTPGGIYETHCDCDVTYYPLDTQTCSVVLSTWAYTANEISLSLGSPVVDTTYFSENGEWQLLSVSGQETSTTRESQSFSRLKFTLTLRRRPLFHILNTILPVAVMATLIVMVFKLPPESGERIGMSLTALLAYAVYLTLIADNIPKTSVSASVLSTYLAIIFCLSALTVILTIVVLDLYFNIEGDDVPAWLNRITHHVMVKFSCWKGITCCSGRNRVTPNDEDKGLSSSRMILKLNVSDVAKLRGKEAANESPEKKSKLSLDTTFSDDNTIPEYSWKEIALIMDKCLLYIFMILVFLATTITFIILGANY</sequence>